<keyword evidence="10" id="KW-1185">Reference proteome</keyword>
<evidence type="ECO:0000256" key="7">
    <source>
        <dbReference type="SAM" id="Phobius"/>
    </source>
</evidence>
<evidence type="ECO:0000256" key="5">
    <source>
        <dbReference type="ARBA" id="ARBA00022989"/>
    </source>
</evidence>
<name>A0ABY7R064_9ACTN</name>
<evidence type="ECO:0000259" key="8">
    <source>
        <dbReference type="Pfam" id="PF01757"/>
    </source>
</evidence>
<feature type="transmembrane region" description="Helical" evidence="7">
    <location>
        <begin position="38"/>
        <end position="58"/>
    </location>
</feature>
<keyword evidence="3" id="KW-1003">Cell membrane</keyword>
<dbReference type="PANTHER" id="PTHR40074">
    <property type="entry name" value="O-ACETYLTRANSFERASE WECH"/>
    <property type="match status" value="1"/>
</dbReference>
<feature type="transmembrane region" description="Helical" evidence="7">
    <location>
        <begin position="78"/>
        <end position="99"/>
    </location>
</feature>
<evidence type="ECO:0000256" key="3">
    <source>
        <dbReference type="ARBA" id="ARBA00022475"/>
    </source>
</evidence>
<gene>
    <name evidence="9" type="ORF">O6R08_00760</name>
</gene>
<protein>
    <submittedName>
        <fullName evidence="9">Acyltransferase family protein</fullName>
    </submittedName>
</protein>
<accession>A0ABY7R064</accession>
<keyword evidence="9" id="KW-0012">Acyltransferase</keyword>
<keyword evidence="6 7" id="KW-0472">Membrane</keyword>
<keyword evidence="4 7" id="KW-0812">Transmembrane</keyword>
<dbReference type="InterPro" id="IPR002656">
    <property type="entry name" value="Acyl_transf_3_dom"/>
</dbReference>
<dbReference type="GO" id="GO:0016746">
    <property type="term" value="F:acyltransferase activity"/>
    <property type="evidence" value="ECO:0007669"/>
    <property type="project" value="UniProtKB-KW"/>
</dbReference>
<evidence type="ECO:0000256" key="1">
    <source>
        <dbReference type="ARBA" id="ARBA00004651"/>
    </source>
</evidence>
<evidence type="ECO:0000313" key="10">
    <source>
        <dbReference type="Proteomes" id="UP001212097"/>
    </source>
</evidence>
<feature type="transmembrane region" description="Helical" evidence="7">
    <location>
        <begin position="179"/>
        <end position="200"/>
    </location>
</feature>
<comment type="subcellular location">
    <subcellularLocation>
        <location evidence="1">Cell membrane</location>
        <topology evidence="1">Multi-pass membrane protein</topology>
    </subcellularLocation>
</comment>
<dbReference type="EMBL" id="CP115668">
    <property type="protein sequence ID" value="WCC80129.1"/>
    <property type="molecule type" value="Genomic_DNA"/>
</dbReference>
<dbReference type="Pfam" id="PF01757">
    <property type="entry name" value="Acyl_transf_3"/>
    <property type="match status" value="1"/>
</dbReference>
<evidence type="ECO:0000256" key="2">
    <source>
        <dbReference type="ARBA" id="ARBA00007400"/>
    </source>
</evidence>
<keyword evidence="5 7" id="KW-1133">Transmembrane helix</keyword>
<dbReference type="RefSeq" id="WP_271418312.1">
    <property type="nucleotide sequence ID" value="NZ_CP115668.1"/>
</dbReference>
<evidence type="ECO:0000313" key="9">
    <source>
        <dbReference type="EMBL" id="WCC80129.1"/>
    </source>
</evidence>
<keyword evidence="9" id="KW-0808">Transferase</keyword>
<feature type="transmembrane region" description="Helical" evidence="7">
    <location>
        <begin position="156"/>
        <end position="173"/>
    </location>
</feature>
<dbReference type="Proteomes" id="UP001212097">
    <property type="component" value="Chromosome"/>
</dbReference>
<feature type="transmembrane region" description="Helical" evidence="7">
    <location>
        <begin position="111"/>
        <end position="144"/>
    </location>
</feature>
<evidence type="ECO:0000256" key="6">
    <source>
        <dbReference type="ARBA" id="ARBA00023136"/>
    </source>
</evidence>
<comment type="similarity">
    <text evidence="2">Belongs to the acyltransferase 3 family.</text>
</comment>
<evidence type="ECO:0000256" key="4">
    <source>
        <dbReference type="ARBA" id="ARBA00022692"/>
    </source>
</evidence>
<dbReference type="PANTHER" id="PTHR40074:SF2">
    <property type="entry name" value="O-ACETYLTRANSFERASE WECH"/>
    <property type="match status" value="1"/>
</dbReference>
<sequence length="224" mass="24842">MDSLRGLAVVLVVLHHAVGVPRVLGVGEGLLLPGWDGFVAFFSSFRMPTLLVMSGMLLATSVRKPLIPFISGKIRKVLWPYVVWVLLTLTALGGLSTVTNPRMWLTGPYHMWFLVVLLFCYPAGWLSRWIPAWLMAVGMVALLVVRDPSSTWIRRVLFYGAIFMMGAALRRYLPSLLAMPGWIAGLLGVVGLSIACSHSFRWGLAQLNHRQVWTLLLPWGGSCL</sequence>
<organism evidence="9 10">
    <name type="scientific">Cutibacterium equinum</name>
    <dbReference type="NCBI Taxonomy" id="3016342"/>
    <lineage>
        <taxon>Bacteria</taxon>
        <taxon>Bacillati</taxon>
        <taxon>Actinomycetota</taxon>
        <taxon>Actinomycetes</taxon>
        <taxon>Propionibacteriales</taxon>
        <taxon>Propionibacteriaceae</taxon>
        <taxon>Cutibacterium</taxon>
    </lineage>
</organism>
<feature type="domain" description="Acyltransferase 3" evidence="8">
    <location>
        <begin position="1"/>
        <end position="220"/>
    </location>
</feature>
<proteinExistence type="inferred from homology"/>
<reference evidence="9 10" key="1">
    <citation type="submission" date="2023-06" db="EMBL/GenBank/DDBJ databases">
        <title>The Gram-positive Non-spore-bearing Anaerobic Bacilli of Human Feces.</title>
        <authorList>
            <person name="Eggerth A.H."/>
        </authorList>
    </citation>
    <scope>NUCLEOTIDE SEQUENCE [LARGE SCALE GENOMIC DNA]</scope>
    <source>
        <strain evidence="9 10">CBA3108</strain>
    </source>
</reference>